<evidence type="ECO:0000313" key="10">
    <source>
        <dbReference type="Proteomes" id="UP000825434"/>
    </source>
</evidence>
<feature type="compositionally biased region" description="Pro residues" evidence="7">
    <location>
        <begin position="44"/>
        <end position="59"/>
    </location>
</feature>
<evidence type="ECO:0000256" key="2">
    <source>
        <dbReference type="ARBA" id="ARBA00022664"/>
    </source>
</evidence>
<sequence>MPPKAPPPPPPPRGSGSRNGSNTRAPPPPPPPAVHRNGSSRPIARPPPPPSARMPPPPAGDERPRKMQKTSSAASPKEQLETRKRDWLQHQKLRFRDTTSTQKKAGIVKPQKARMPPEHLRKIMLDHGDLSSKKVASDKRSHLGSLKYMPHAILKLLENMPQPWEQEKEVSVLYHITGAITFVDEVPRVIEPVYTAQWATAWTMMRRDKRDRRRFKRMRFPPFDDDEPPIDWSENLDEVTLPDPIQLDTDESPDYAAIAELLYDEKPFVEASEGGSINGESYKHWNLDIATMAKLYRLSIPLLPHVTDPNYYYLFNKEAFFTAKSLNVVVPGGPKFEPLFKDKINNKELEDYTEFNAIDRIIFRVPIKTEYKVAYPYLHNSFVKDVEVPWYHDNIRTVPQDDYDKDGPAFFFSQDYNPIEPHKFSVKKAEESFLDFDLDEIQLPDGFAPYMTTTEEDGIDVNLPLEPEHTADALQLWWAPFPFNRRSTSTVRAQDVALVKSWYRERPPRDVPVKTRVSYQKLLKGYVHNELKNPPGSKTGKANQRKVSLLKSLKETKYFQQTSIDWVEAGLQLCRQGHNMLNLLLHKRGLTYLHLDYNFNLKPTKTLTTKERKKSRFGHAFHLIRELLRIVKILVDSHVQFRLGQVDAYQLADGIYYTLNHIGQLTGIYRYKYKVMHQIRACKDLKHVVYSNFNSSIGKGPGGTIPMLERWLGNLLARQFEGRRSNDVVKTVTKQRIDSYYDLELRAQVMHDILDMIPEGLKQNKSALILQHLSEAWRCWKANIPWKVPGLPEPIEKIIEHYIKAKADGWISIAHYNRDRITRGATVEKSMVKKNLGRLTRLWIKDEQTRQSDFSKDGPYVTPDQAVIIFQTMVQWLESRKFNPIPFPPISYKHDTKLLVLALENLKENFNANARLNSSQREELALIEQAYDNPNECLARIKKYLLTQRIFKEVGLELVDHYDHLSPVYTIDPLEKITDAYLDQYLWYEADKRMLFPNWVKPSDDEIPPLLVYKWCQGLNNLENVWDTSHGESNVILETTLNKVAEKIDFTLLNRLLRLIVDPNIADYITSKNNVALSYKDMNHVNQYGLIRGLHFSSFIFQYYCLAIDLLILGLDRATDIAGPVQSPNSFLNFKDSETEKANPIRLYCRYMDKIHIFFRFEREDADALVSDFLLDNPDPNTSNLIGYNTHKCWPKDSRMRLMRPDVNLGKAVFWEVSSRIPTSITTLEWKDSFASVYSPENPNLLFTMCGFEVRILPKSRMTEDSSSQEGVWDLVNQTNKERTAKAFLKVSQKEVERFQNRIRQILMSSGSATFTKVGAKWNTALISLFAYFREATVATESLLDVLVKCETKIQNRVKMGLNSKMPSRFPPAVFYTPKELGGLGMLSASHILIPASDLKWSKQTDTGITHFRAGMNHQEERMIPTIFRYMTTWENEFLDSQRVWAEYAIKRQEAVEQNRRITFEDMESSWDRGLPRISTLFQKDRQTLAYDKGHRARREFKSFALSRGNPFWWTNSHHDGKLWNLAAYRTDVIQALGGIDTILEHTLFKGTGFDSWEGLFWEKASGFEDSLKFKKLTNAQRSGLSQIPNRRFTLWWSPTINRANVYVGFLVQLDLTGIFLHGKIPTLKISLIQIFRAHLWQKIHESLVQDICQVLDKELEVLHVDSVEKQAVHPRKSYKMNSSSADIVLTSTYKWNVSRPSLLHDKADSFDSATATKYWVDVQLRYGDYDSHDISRYTRAKFLDYTTDSTSTYPSPTGAMVGVDLAYNVYDIYGNWFSGLKPLMQNAMKEIMKANPALYVLRERVRKGLQLYQSQPQVALLNSSNYAELFNNETQLFIDDTNVYRVTVHRTTEGNLTTKPVNGAVFILNPKTGQLFLKIIHVSVWAGQKRLGQLAKWKTAEEVAALVRSLPREEQPKQLIATRKGMLDPLEVHMLDHPNISIRSSELHLPFAAALKIDKLSDVVMKATEPQMVLFNFYDNWLESISSYTAFSRTILILRAMGISPERTNMILRPDASVVTQSNHIWPTLSDEQWIDVETQLRDLILNDFAKKNNVNVQSLTQSEVRDLILGQEVKAPSAKRQQIADVENPTKEDPDAANANQQLTALKTKSQNVHGEEITTITTTNYEQSAFSSKNEWQNRAIAASNLHSRTKNIYVTSEDFEDDDSFTYIMPKNLLKKFVQISDTRTQIGGFVYGTSPADNEEIKEVKAIVMVPQLGNSHSIQFPNKLIENNQHEYLKDLELLGWIHTQNHDLGMLSPVDVTTIAGFNNKNETVWNRNMVTLTVALTPGSVTLTAFGLNKSGYDWGSSNKDMISNAPAGFSPSFSEKKQLIMSDRIVGTFLVPDDKIWNYAFIGPVWDPNGLFDLVVDLPLPFYHESHRPLHFSLFNEIEGNELEATQEDNFS</sequence>
<keyword evidence="4" id="KW-0694">RNA-binding</keyword>
<comment type="subcellular location">
    <subcellularLocation>
        <location evidence="1">Nucleus</location>
    </subcellularLocation>
</comment>
<dbReference type="Gene3D" id="1.20.80.40">
    <property type="match status" value="1"/>
</dbReference>
<dbReference type="InterPro" id="IPR037518">
    <property type="entry name" value="MPN"/>
</dbReference>
<dbReference type="EMBL" id="CP076664">
    <property type="protein sequence ID" value="QWU89514.1"/>
    <property type="molecule type" value="Genomic_DNA"/>
</dbReference>
<dbReference type="Pfam" id="PF10597">
    <property type="entry name" value="U5_2-snRNA_bdg"/>
    <property type="match status" value="1"/>
</dbReference>
<dbReference type="InterPro" id="IPR019580">
    <property type="entry name" value="Prp8_U6-snRNA-bd"/>
</dbReference>
<keyword evidence="2" id="KW-0507">mRNA processing</keyword>
<dbReference type="InterPro" id="IPR012592">
    <property type="entry name" value="PROCN"/>
</dbReference>
<keyword evidence="6" id="KW-0539">Nucleus</keyword>
<evidence type="ECO:0000259" key="8">
    <source>
        <dbReference type="PROSITE" id="PS50249"/>
    </source>
</evidence>
<dbReference type="PROSITE" id="PS50249">
    <property type="entry name" value="MPN"/>
    <property type="match status" value="1"/>
</dbReference>
<dbReference type="InterPro" id="IPR021983">
    <property type="entry name" value="PRP8_domainIV"/>
</dbReference>
<dbReference type="InterPro" id="IPR012591">
    <property type="entry name" value="PRO8NT"/>
</dbReference>
<keyword evidence="5" id="KW-0508">mRNA splicing</keyword>
<dbReference type="Gene3D" id="3.90.1570.40">
    <property type="match status" value="1"/>
</dbReference>
<dbReference type="InterPro" id="IPR019581">
    <property type="entry name" value="Prp8_U5-snRNA-bd"/>
</dbReference>
<protein>
    <recommendedName>
        <fullName evidence="8">MPN domain-containing protein</fullName>
    </recommendedName>
</protein>
<evidence type="ECO:0000313" key="9">
    <source>
        <dbReference type="EMBL" id="QWU89514.1"/>
    </source>
</evidence>
<feature type="domain" description="MPN" evidence="8">
    <location>
        <begin position="2170"/>
        <end position="2304"/>
    </location>
</feature>
<dbReference type="Pfam" id="PF08084">
    <property type="entry name" value="PROCT"/>
    <property type="match status" value="1"/>
</dbReference>
<dbReference type="SMART" id="SM00232">
    <property type="entry name" value="JAB_MPN"/>
    <property type="match status" value="1"/>
</dbReference>
<evidence type="ECO:0000256" key="5">
    <source>
        <dbReference type="ARBA" id="ARBA00023187"/>
    </source>
</evidence>
<keyword evidence="10" id="KW-1185">Reference proteome</keyword>
<dbReference type="Pfam" id="PF08082">
    <property type="entry name" value="PRO8NT"/>
    <property type="match status" value="1"/>
</dbReference>
<feature type="compositionally biased region" description="Basic and acidic residues" evidence="7">
    <location>
        <begin position="78"/>
        <end position="97"/>
    </location>
</feature>
<evidence type="ECO:0000256" key="6">
    <source>
        <dbReference type="ARBA" id="ARBA00023242"/>
    </source>
</evidence>
<dbReference type="InterPro" id="IPR000555">
    <property type="entry name" value="JAMM/MPN+_dom"/>
</dbReference>
<keyword evidence="3" id="KW-0747">Spliceosome</keyword>
<feature type="compositionally biased region" description="Pro residues" evidence="7">
    <location>
        <begin position="1"/>
        <end position="13"/>
    </location>
</feature>
<evidence type="ECO:0000256" key="7">
    <source>
        <dbReference type="SAM" id="MobiDB-lite"/>
    </source>
</evidence>
<dbReference type="Gene3D" id="3.40.140.10">
    <property type="entry name" value="Cytidine Deaminase, domain 2"/>
    <property type="match status" value="1"/>
</dbReference>
<evidence type="ECO:0000256" key="1">
    <source>
        <dbReference type="ARBA" id="ARBA00004123"/>
    </source>
</evidence>
<organism evidence="9 10">
    <name type="scientific">Candidozyma haemuli</name>
    <dbReference type="NCBI Taxonomy" id="45357"/>
    <lineage>
        <taxon>Eukaryota</taxon>
        <taxon>Fungi</taxon>
        <taxon>Dikarya</taxon>
        <taxon>Ascomycota</taxon>
        <taxon>Saccharomycotina</taxon>
        <taxon>Pichiomycetes</taxon>
        <taxon>Metschnikowiaceae</taxon>
        <taxon>Candidozyma</taxon>
    </lineage>
</organism>
<dbReference type="Proteomes" id="UP000825434">
    <property type="component" value="Chromosome 4"/>
</dbReference>
<evidence type="ECO:0000256" key="3">
    <source>
        <dbReference type="ARBA" id="ARBA00022728"/>
    </source>
</evidence>
<dbReference type="Pfam" id="PF08083">
    <property type="entry name" value="PROCN"/>
    <property type="match status" value="1"/>
</dbReference>
<dbReference type="InterPro" id="IPR012984">
    <property type="entry name" value="PROCT"/>
</dbReference>
<dbReference type="InterPro" id="IPR042516">
    <property type="entry name" value="Prp8_U5-snRNA-bd_sf"/>
</dbReference>
<dbReference type="CDD" id="cd08056">
    <property type="entry name" value="MPN_PRP8"/>
    <property type="match status" value="1"/>
</dbReference>
<evidence type="ECO:0000256" key="4">
    <source>
        <dbReference type="ARBA" id="ARBA00022884"/>
    </source>
</evidence>
<dbReference type="Pfam" id="PF10598">
    <property type="entry name" value="RRM_4"/>
    <property type="match status" value="1"/>
</dbReference>
<dbReference type="InterPro" id="IPR027652">
    <property type="entry name" value="PRP8"/>
</dbReference>
<dbReference type="SUPFAM" id="SSF53098">
    <property type="entry name" value="Ribonuclease H-like"/>
    <property type="match status" value="2"/>
</dbReference>
<dbReference type="Pfam" id="PF01398">
    <property type="entry name" value="JAB"/>
    <property type="match status" value="1"/>
</dbReference>
<reference evidence="9 10" key="1">
    <citation type="submission" date="2021-06" db="EMBL/GenBank/DDBJ databases">
        <title>Candida outbreak in Lebanon.</title>
        <authorList>
            <person name="Finianos M."/>
        </authorList>
    </citation>
    <scope>NUCLEOTIDE SEQUENCE [LARGE SCALE GENOMIC DNA]</scope>
    <source>
        <strain evidence="9">CA3LBN</strain>
    </source>
</reference>
<dbReference type="Gene3D" id="3.30.420.230">
    <property type="match status" value="1"/>
</dbReference>
<name>A0ABX8IAM0_9ASCO</name>
<dbReference type="PANTHER" id="PTHR11140:SF0">
    <property type="entry name" value="PRE-MRNA-PROCESSING-SPLICING FACTOR 8"/>
    <property type="match status" value="1"/>
</dbReference>
<accession>A0ABX8IAM0</accession>
<gene>
    <name evidence="9" type="ORF">CA3LBN_003837</name>
</gene>
<dbReference type="PANTHER" id="PTHR11140">
    <property type="entry name" value="PRE-MRNA SPLICING FACTOR PRP8"/>
    <property type="match status" value="1"/>
</dbReference>
<dbReference type="CDD" id="cd13838">
    <property type="entry name" value="RNase_H_like_Prp8_IV"/>
    <property type="match status" value="1"/>
</dbReference>
<dbReference type="Pfam" id="PF10596">
    <property type="entry name" value="U6-snRNA_bdg"/>
    <property type="match status" value="1"/>
</dbReference>
<dbReference type="InterPro" id="IPR043172">
    <property type="entry name" value="Prp8_domainIV_palm"/>
</dbReference>
<dbReference type="InterPro" id="IPR043173">
    <property type="entry name" value="Prp8_domainIV_fingers"/>
</dbReference>
<feature type="region of interest" description="Disordered" evidence="7">
    <location>
        <begin position="1"/>
        <end position="114"/>
    </location>
</feature>
<dbReference type="Gene3D" id="3.30.43.40">
    <property type="entry name" value="Pre-mRNA-processing-splicing factor 8, U5-snRNA-binding domain"/>
    <property type="match status" value="1"/>
</dbReference>
<dbReference type="Pfam" id="PF12134">
    <property type="entry name" value="PRP8_domainIV"/>
    <property type="match status" value="1"/>
</dbReference>
<proteinExistence type="predicted"/>
<dbReference type="InterPro" id="IPR019582">
    <property type="entry name" value="RRM_spliceosomal_PrP8"/>
</dbReference>
<dbReference type="InterPro" id="IPR012337">
    <property type="entry name" value="RNaseH-like_sf"/>
</dbReference>